<comment type="caution">
    <text evidence="3">The sequence shown here is derived from an EMBL/GenBank/DDBJ whole genome shotgun (WGS) entry which is preliminary data.</text>
</comment>
<reference evidence="3" key="2">
    <citation type="submission" date="2023-05" db="EMBL/GenBank/DDBJ databases">
        <authorList>
            <consortium name="Lawrence Berkeley National Laboratory"/>
            <person name="Steindorff A."/>
            <person name="Hensen N."/>
            <person name="Bonometti L."/>
            <person name="Westerberg I."/>
            <person name="Brannstrom I.O."/>
            <person name="Guillou S."/>
            <person name="Cros-Aarteil S."/>
            <person name="Calhoun S."/>
            <person name="Haridas S."/>
            <person name="Kuo A."/>
            <person name="Mondo S."/>
            <person name="Pangilinan J."/>
            <person name="Riley R."/>
            <person name="Labutti K."/>
            <person name="Andreopoulos B."/>
            <person name="Lipzen A."/>
            <person name="Chen C."/>
            <person name="Yanf M."/>
            <person name="Daum C."/>
            <person name="Ng V."/>
            <person name="Clum A."/>
            <person name="Ohm R."/>
            <person name="Martin F."/>
            <person name="Silar P."/>
            <person name="Natvig D."/>
            <person name="Lalanne C."/>
            <person name="Gautier V."/>
            <person name="Ament-Velasquez S.L."/>
            <person name="Kruys A."/>
            <person name="Hutchinson M.I."/>
            <person name="Powell A.J."/>
            <person name="Barry K."/>
            <person name="Miller A.N."/>
            <person name="Grigoriev I.V."/>
            <person name="Debuchy R."/>
            <person name="Gladieux P."/>
            <person name="Thoren M.H."/>
            <person name="Johannesson H."/>
        </authorList>
    </citation>
    <scope>NUCLEOTIDE SEQUENCE</scope>
    <source>
        <strain evidence="3">CBS 892.96</strain>
    </source>
</reference>
<keyword evidence="2" id="KW-0732">Signal</keyword>
<reference evidence="3" key="1">
    <citation type="journal article" date="2023" name="Mol. Phylogenet. Evol.">
        <title>Genome-scale phylogeny and comparative genomics of the fungal order Sordariales.</title>
        <authorList>
            <person name="Hensen N."/>
            <person name="Bonometti L."/>
            <person name="Westerberg I."/>
            <person name="Brannstrom I.O."/>
            <person name="Guillou S."/>
            <person name="Cros-Aarteil S."/>
            <person name="Calhoun S."/>
            <person name="Haridas S."/>
            <person name="Kuo A."/>
            <person name="Mondo S."/>
            <person name="Pangilinan J."/>
            <person name="Riley R."/>
            <person name="LaButti K."/>
            <person name="Andreopoulos B."/>
            <person name="Lipzen A."/>
            <person name="Chen C."/>
            <person name="Yan M."/>
            <person name="Daum C."/>
            <person name="Ng V."/>
            <person name="Clum A."/>
            <person name="Steindorff A."/>
            <person name="Ohm R.A."/>
            <person name="Martin F."/>
            <person name="Silar P."/>
            <person name="Natvig D.O."/>
            <person name="Lalanne C."/>
            <person name="Gautier V."/>
            <person name="Ament-Velasquez S.L."/>
            <person name="Kruys A."/>
            <person name="Hutchinson M.I."/>
            <person name="Powell A.J."/>
            <person name="Barry K."/>
            <person name="Miller A.N."/>
            <person name="Grigoriev I.V."/>
            <person name="Debuchy R."/>
            <person name="Gladieux P."/>
            <person name="Hiltunen Thoren M."/>
            <person name="Johannesson H."/>
        </authorList>
    </citation>
    <scope>NUCLEOTIDE SEQUENCE</scope>
    <source>
        <strain evidence="3">CBS 892.96</strain>
    </source>
</reference>
<feature type="region of interest" description="Disordered" evidence="1">
    <location>
        <begin position="29"/>
        <end position="51"/>
    </location>
</feature>
<feature type="signal peptide" evidence="2">
    <location>
        <begin position="1"/>
        <end position="20"/>
    </location>
</feature>
<dbReference type="EMBL" id="MU866123">
    <property type="protein sequence ID" value="KAK4179135.1"/>
    <property type="molecule type" value="Genomic_DNA"/>
</dbReference>
<feature type="chain" id="PRO_5042995666" evidence="2">
    <location>
        <begin position="21"/>
        <end position="98"/>
    </location>
</feature>
<accession>A0AAN6WCR8</accession>
<sequence>MSSPKLLLAGLLALAVPIQATPHLHSYDQDHHSFNTIHPRHHPPNNLSHPTAYPGCRKPRILLASLSSFHPDRYNLSIKSTYRGCPPPINNHFHSIPP</sequence>
<organism evidence="3 4">
    <name type="scientific">Triangularia setosa</name>
    <dbReference type="NCBI Taxonomy" id="2587417"/>
    <lineage>
        <taxon>Eukaryota</taxon>
        <taxon>Fungi</taxon>
        <taxon>Dikarya</taxon>
        <taxon>Ascomycota</taxon>
        <taxon>Pezizomycotina</taxon>
        <taxon>Sordariomycetes</taxon>
        <taxon>Sordariomycetidae</taxon>
        <taxon>Sordariales</taxon>
        <taxon>Podosporaceae</taxon>
        <taxon>Triangularia</taxon>
    </lineage>
</organism>
<gene>
    <name evidence="3" type="ORF">QBC36DRAFT_323258</name>
</gene>
<proteinExistence type="predicted"/>
<dbReference type="AlphaFoldDB" id="A0AAN6WCR8"/>
<evidence type="ECO:0000313" key="3">
    <source>
        <dbReference type="EMBL" id="KAK4179135.1"/>
    </source>
</evidence>
<protein>
    <submittedName>
        <fullName evidence="3">Uncharacterized protein</fullName>
    </submittedName>
</protein>
<name>A0AAN6WCR8_9PEZI</name>
<dbReference type="Proteomes" id="UP001302321">
    <property type="component" value="Unassembled WGS sequence"/>
</dbReference>
<evidence type="ECO:0000313" key="4">
    <source>
        <dbReference type="Proteomes" id="UP001302321"/>
    </source>
</evidence>
<evidence type="ECO:0000256" key="2">
    <source>
        <dbReference type="SAM" id="SignalP"/>
    </source>
</evidence>
<evidence type="ECO:0000256" key="1">
    <source>
        <dbReference type="SAM" id="MobiDB-lite"/>
    </source>
</evidence>
<keyword evidence="4" id="KW-1185">Reference proteome</keyword>